<comment type="caution">
    <text evidence="2">The sequence shown here is derived from an EMBL/GenBank/DDBJ whole genome shotgun (WGS) entry which is preliminary data.</text>
</comment>
<proteinExistence type="predicted"/>
<dbReference type="AlphaFoldDB" id="A0A8J6XUI1"/>
<reference evidence="2 3" key="1">
    <citation type="submission" date="2020-08" db="EMBL/GenBank/DDBJ databases">
        <title>Acidobacteriota in marine sediments use diverse sulfur dissimilation pathways.</title>
        <authorList>
            <person name="Wasmund K."/>
        </authorList>
    </citation>
    <scope>NUCLEOTIDE SEQUENCE [LARGE SCALE GENOMIC DNA]</scope>
    <source>
        <strain evidence="2">MAG AM4</strain>
    </source>
</reference>
<evidence type="ECO:0000313" key="3">
    <source>
        <dbReference type="Proteomes" id="UP000648239"/>
    </source>
</evidence>
<gene>
    <name evidence="2" type="ORF">IFK94_11785</name>
</gene>
<name>A0A8J6XUI1_9BACT</name>
<evidence type="ECO:0000256" key="1">
    <source>
        <dbReference type="SAM" id="MobiDB-lite"/>
    </source>
</evidence>
<sequence length="97" mass="9963">MPGPPTTTLRLDVDGSGSNSLTVRIPSGTSRSITFYTSGTSAVPINFTATSPFTDNSTSFSVDNTTGVTKTTSPTATGKHPFNAGGRTGDIDMTVMV</sequence>
<evidence type="ECO:0000313" key="2">
    <source>
        <dbReference type="EMBL" id="MBD3868797.1"/>
    </source>
</evidence>
<dbReference type="EMBL" id="JACXWD010000043">
    <property type="protein sequence ID" value="MBD3868797.1"/>
    <property type="molecule type" value="Genomic_DNA"/>
</dbReference>
<feature type="compositionally biased region" description="Polar residues" evidence="1">
    <location>
        <begin position="54"/>
        <end position="76"/>
    </location>
</feature>
<dbReference type="Proteomes" id="UP000648239">
    <property type="component" value="Unassembled WGS sequence"/>
</dbReference>
<organism evidence="2 3">
    <name type="scientific">Candidatus Polarisedimenticola svalbardensis</name>
    <dbReference type="NCBI Taxonomy" id="2886004"/>
    <lineage>
        <taxon>Bacteria</taxon>
        <taxon>Pseudomonadati</taxon>
        <taxon>Acidobacteriota</taxon>
        <taxon>Candidatus Polarisedimenticolia</taxon>
        <taxon>Candidatus Polarisedimenticolales</taxon>
        <taxon>Candidatus Polarisedimenticolaceae</taxon>
        <taxon>Candidatus Polarisedimenticola</taxon>
    </lineage>
</organism>
<protein>
    <submittedName>
        <fullName evidence="2">Uncharacterized protein</fullName>
    </submittedName>
</protein>
<feature type="region of interest" description="Disordered" evidence="1">
    <location>
        <begin position="54"/>
        <end position="97"/>
    </location>
</feature>
<accession>A0A8J6XUI1</accession>